<proteinExistence type="predicted"/>
<name>A0A1W7R972_9SCOR</name>
<feature type="chain" id="PRO_5010877431" evidence="1">
    <location>
        <begin position="19"/>
        <end position="115"/>
    </location>
</feature>
<keyword evidence="1" id="KW-0732">Signal</keyword>
<protein>
    <submittedName>
        <fullName evidence="2">Venom protein</fullName>
    </submittedName>
</protein>
<dbReference type="AlphaFoldDB" id="A0A1W7R972"/>
<reference evidence="2" key="1">
    <citation type="submission" date="2016-11" db="EMBL/GenBank/DDBJ databases">
        <title>Venom-gland transcriptomics and venom proteomics of the black-back scorpion (Hadrurus spadix) reveal detectability challenges and an unexplored realm of animal toxin diversity.</title>
        <authorList>
            <person name="Rokyta D.R."/>
            <person name="Ward M.J."/>
        </authorList>
    </citation>
    <scope>NUCLEOTIDE SEQUENCE</scope>
    <source>
        <tissue evidence="2">Venom gland</tissue>
    </source>
</reference>
<dbReference type="EMBL" id="GFAH01000698">
    <property type="protein sequence ID" value="JAV47691.1"/>
    <property type="molecule type" value="Transcribed_RNA"/>
</dbReference>
<evidence type="ECO:0000256" key="1">
    <source>
        <dbReference type="SAM" id="SignalP"/>
    </source>
</evidence>
<evidence type="ECO:0000313" key="2">
    <source>
        <dbReference type="EMBL" id="JAV47691.1"/>
    </source>
</evidence>
<sequence>MYVLPAIVFSVLFCYVLSDTPEEIMVNRYCENDCNREKTRICVQKHIPIYLSTYENCVKTVQDGLTTAKEWDQFVCHDATNQESLLIINCLFGTMREKYGNVDDVAKECLEQSGC</sequence>
<organism evidence="2">
    <name type="scientific">Hadrurus spadix</name>
    <dbReference type="NCBI Taxonomy" id="141984"/>
    <lineage>
        <taxon>Eukaryota</taxon>
        <taxon>Metazoa</taxon>
        <taxon>Ecdysozoa</taxon>
        <taxon>Arthropoda</taxon>
        <taxon>Chelicerata</taxon>
        <taxon>Arachnida</taxon>
        <taxon>Scorpiones</taxon>
        <taxon>Iurida</taxon>
        <taxon>Iuroidea</taxon>
        <taxon>Hadrurus</taxon>
    </lineage>
</organism>
<feature type="signal peptide" evidence="1">
    <location>
        <begin position="1"/>
        <end position="18"/>
    </location>
</feature>
<accession>A0A1W7R972</accession>